<dbReference type="InterPro" id="IPR000073">
    <property type="entry name" value="AB_hydrolase_1"/>
</dbReference>
<accession>A0ABV2GRS0</accession>
<keyword evidence="2" id="KW-0378">Hydrolase</keyword>
<dbReference type="Gene3D" id="3.40.50.1820">
    <property type="entry name" value="alpha/beta hydrolase"/>
    <property type="match status" value="1"/>
</dbReference>
<keyword evidence="3" id="KW-1185">Reference proteome</keyword>
<dbReference type="SUPFAM" id="SSF53474">
    <property type="entry name" value="alpha/beta-Hydrolases"/>
    <property type="match status" value="1"/>
</dbReference>
<organism evidence="2 3">
    <name type="scientific">Mesorhizobium robiniae</name>
    <dbReference type="NCBI Taxonomy" id="559315"/>
    <lineage>
        <taxon>Bacteria</taxon>
        <taxon>Pseudomonadati</taxon>
        <taxon>Pseudomonadota</taxon>
        <taxon>Alphaproteobacteria</taxon>
        <taxon>Hyphomicrobiales</taxon>
        <taxon>Phyllobacteriaceae</taxon>
        <taxon>Mesorhizobium</taxon>
    </lineage>
</organism>
<dbReference type="EMBL" id="JBEPMC010000007">
    <property type="protein sequence ID" value="MET3580990.1"/>
    <property type="molecule type" value="Genomic_DNA"/>
</dbReference>
<evidence type="ECO:0000259" key="1">
    <source>
        <dbReference type="Pfam" id="PF00561"/>
    </source>
</evidence>
<protein>
    <submittedName>
        <fullName evidence="2">Haloacetate dehalogenase</fullName>
        <ecNumber evidence="2">3.8.1.3</ecNumber>
    </submittedName>
</protein>
<dbReference type="InterPro" id="IPR029058">
    <property type="entry name" value="AB_hydrolase_fold"/>
</dbReference>
<gene>
    <name evidence="2" type="ORF">ABID19_004036</name>
</gene>
<feature type="domain" description="AB hydrolase-1" evidence="1">
    <location>
        <begin position="2"/>
        <end position="230"/>
    </location>
</feature>
<reference evidence="2 3" key="1">
    <citation type="submission" date="2024-06" db="EMBL/GenBank/DDBJ databases">
        <title>Genomic Encyclopedia of Type Strains, Phase IV (KMG-IV): sequencing the most valuable type-strain genomes for metagenomic binning, comparative biology and taxonomic classification.</title>
        <authorList>
            <person name="Goeker M."/>
        </authorList>
    </citation>
    <scope>NUCLEOTIDE SEQUENCE [LARGE SCALE GENOMIC DNA]</scope>
    <source>
        <strain evidence="2 3">DSM 100022</strain>
    </source>
</reference>
<dbReference type="GO" id="GO:0018785">
    <property type="term" value="F:haloacetate dehalogenase activity"/>
    <property type="evidence" value="ECO:0007669"/>
    <property type="project" value="UniProtKB-EC"/>
</dbReference>
<name>A0ABV2GRS0_9HYPH</name>
<dbReference type="PANTHER" id="PTHR43329">
    <property type="entry name" value="EPOXIDE HYDROLASE"/>
    <property type="match status" value="1"/>
</dbReference>
<evidence type="ECO:0000313" key="2">
    <source>
        <dbReference type="EMBL" id="MET3580990.1"/>
    </source>
</evidence>
<dbReference type="Proteomes" id="UP001549204">
    <property type="component" value="Unassembled WGS sequence"/>
</dbReference>
<proteinExistence type="predicted"/>
<comment type="caution">
    <text evidence="2">The sequence shown here is derived from an EMBL/GenBank/DDBJ whole genome shotgun (WGS) entry which is preliminary data.</text>
</comment>
<dbReference type="Pfam" id="PF00561">
    <property type="entry name" value="Abhydrolase_1"/>
    <property type="match status" value="1"/>
</dbReference>
<evidence type="ECO:0000313" key="3">
    <source>
        <dbReference type="Proteomes" id="UP001549204"/>
    </source>
</evidence>
<dbReference type="EC" id="3.8.1.3" evidence="2"/>
<sequence length="244" mass="26888">MVAADLRGYGQSGCPVSSADHGPYAKRAMAGDMVQLMKQLGFEQFMVAGHDRGGRVAYRLALDHPGEISKVAVLDVIPTAAAWDRADARLALSFWPWSLLAQPEPLPERLIGAAPDAIVDNAIVQWGSPEEMFSTEVRDAYVDALRDPVHVHAICEEYRAAATIDREHDALDQANGRRIECPLLALWSSEGGLENWYAEEGGPLAIWRKWTDRVEGSPVPGGHFFPEEHPRQTATALSKFFEDN</sequence>